<dbReference type="InterPro" id="IPR013083">
    <property type="entry name" value="Znf_RING/FYVE/PHD"/>
</dbReference>
<dbReference type="GO" id="GO:0008270">
    <property type="term" value="F:zinc ion binding"/>
    <property type="evidence" value="ECO:0007669"/>
    <property type="project" value="UniProtKB-KW"/>
</dbReference>
<comment type="subcellular location">
    <subcellularLocation>
        <location evidence="1">Membrane</location>
        <topology evidence="1">Multi-pass membrane protein</topology>
    </subcellularLocation>
</comment>
<keyword evidence="6" id="KW-1133">Transmembrane helix</keyword>
<keyword evidence="10" id="KW-1185">Reference proteome</keyword>
<keyword evidence="4" id="KW-0863">Zinc-finger</keyword>
<dbReference type="PANTHER" id="PTHR46283">
    <property type="entry name" value="E3 UBIQUITIN-PROTEIN LIGASE MARCH5"/>
    <property type="match status" value="1"/>
</dbReference>
<evidence type="ECO:0000256" key="2">
    <source>
        <dbReference type="ARBA" id="ARBA00022692"/>
    </source>
</evidence>
<keyword evidence="3" id="KW-0479">Metal-binding</keyword>
<evidence type="ECO:0000256" key="1">
    <source>
        <dbReference type="ARBA" id="ARBA00004141"/>
    </source>
</evidence>
<reference evidence="9" key="2">
    <citation type="submission" date="2014-02" db="EMBL/GenBank/DDBJ databases">
        <title>Complete DNA sequence of /Kuraishia capsulata/ illustrates novel genomic features among budding yeasts (/Saccharomycotina/).</title>
        <authorList>
            <person name="Morales L."/>
            <person name="Noel B."/>
            <person name="Porcel B."/>
            <person name="Marcet-Houben M."/>
            <person name="Hullo M-F."/>
            <person name="Sacerdot C."/>
            <person name="Tekaia F."/>
            <person name="Leh-Louis V."/>
            <person name="Despons L."/>
            <person name="Khanna V."/>
            <person name="Aury J-M."/>
            <person name="Barbe V."/>
            <person name="Couloux A."/>
            <person name="Labadie K."/>
            <person name="Pelletier E."/>
            <person name="Souciet J-L."/>
            <person name="Boekhout T."/>
            <person name="Gabaldon T."/>
            <person name="Wincker P."/>
            <person name="Dujon B."/>
        </authorList>
    </citation>
    <scope>NUCLEOTIDE SEQUENCE</scope>
    <source>
        <strain evidence="9">CBS 1993</strain>
    </source>
</reference>
<proteinExistence type="predicted"/>
<sequence>MNDTDQSSPRCWICLGEGDEVPPLGTKADAHDWIHPCACSLVAHRKCLLNWISNLDLQERRQGNGIAPRPANEGVFFNFPFAAPLVGVPLLGESQSIIVNCPQCKKQIFLKSSSGSLLNMRKVFQDCVSTLTRVTVISTLVSSTVASYALGMTAGCSASGMKILQTLAPNSVQLSLFDVRNTPSVIGAIDRGRLPMARFLLVTAAIPPYLYLLRKPFIPAMQEAFVQLFPFLFLTDGTSLLESGPKRNLLFIAPLKFVYGVLYKVTLNRVYYRWARSVQPCFIADGLSAETLEIIERENEEEFEIQQEDEEERIKLENSLQKTRNSLVILLKRFLHYLVPSDRIRQIRISRLKRELECCFKTDFGLLFSKPRFYYNIATTLAWPVLGEYASRELLAKIPFVVGLINRHVSTPDEATFLRNLAGCFAVVIASDLVSLFFAWRKVKQLQNIRVLKYGTKEWREASSNSITTDLTLMDRGNM</sequence>
<dbReference type="STRING" id="1382522.W6MFX8"/>
<dbReference type="Proteomes" id="UP000019384">
    <property type="component" value="Unassembled WGS sequence"/>
</dbReference>
<evidence type="ECO:0000313" key="9">
    <source>
        <dbReference type="EMBL" id="CDK24323.1"/>
    </source>
</evidence>
<keyword evidence="2" id="KW-0812">Transmembrane</keyword>
<dbReference type="RefSeq" id="XP_022456340.1">
    <property type="nucleotide sequence ID" value="XM_022604810.1"/>
</dbReference>
<dbReference type="Gene3D" id="3.30.40.10">
    <property type="entry name" value="Zinc/RING finger domain, C3HC4 (zinc finger)"/>
    <property type="match status" value="1"/>
</dbReference>
<evidence type="ECO:0000256" key="5">
    <source>
        <dbReference type="ARBA" id="ARBA00022833"/>
    </source>
</evidence>
<dbReference type="SUPFAM" id="SSF57850">
    <property type="entry name" value="RING/U-box"/>
    <property type="match status" value="1"/>
</dbReference>
<dbReference type="EMBL" id="HG793125">
    <property type="protein sequence ID" value="CDK24323.1"/>
    <property type="molecule type" value="Genomic_DNA"/>
</dbReference>
<dbReference type="GeneID" id="34517728"/>
<accession>W6MFX8</accession>
<gene>
    <name evidence="9" type="ORF">KUCA_T00000283001</name>
</gene>
<dbReference type="InterPro" id="IPR011016">
    <property type="entry name" value="Znf_RING-CH"/>
</dbReference>
<dbReference type="OrthoDB" id="5817083at2759"/>
<dbReference type="Pfam" id="PF12906">
    <property type="entry name" value="RINGv"/>
    <property type="match status" value="1"/>
</dbReference>
<evidence type="ECO:0000256" key="4">
    <source>
        <dbReference type="ARBA" id="ARBA00022771"/>
    </source>
</evidence>
<evidence type="ECO:0000256" key="7">
    <source>
        <dbReference type="ARBA" id="ARBA00023136"/>
    </source>
</evidence>
<evidence type="ECO:0000259" key="8">
    <source>
        <dbReference type="PROSITE" id="PS51292"/>
    </source>
</evidence>
<dbReference type="HOGENOM" id="CLU_567523_0_0_1"/>
<organism evidence="9 10">
    <name type="scientific">Kuraishia capsulata CBS 1993</name>
    <dbReference type="NCBI Taxonomy" id="1382522"/>
    <lineage>
        <taxon>Eukaryota</taxon>
        <taxon>Fungi</taxon>
        <taxon>Dikarya</taxon>
        <taxon>Ascomycota</taxon>
        <taxon>Saccharomycotina</taxon>
        <taxon>Pichiomycetes</taxon>
        <taxon>Pichiales</taxon>
        <taxon>Pichiaceae</taxon>
        <taxon>Kuraishia</taxon>
    </lineage>
</organism>
<keyword evidence="7" id="KW-0472">Membrane</keyword>
<dbReference type="AlphaFoldDB" id="W6MFX8"/>
<name>W6MFX8_9ASCO</name>
<keyword evidence="5" id="KW-0862">Zinc</keyword>
<evidence type="ECO:0000313" key="10">
    <source>
        <dbReference type="Proteomes" id="UP000019384"/>
    </source>
</evidence>
<dbReference type="PROSITE" id="PS51292">
    <property type="entry name" value="ZF_RING_CH"/>
    <property type="match status" value="1"/>
</dbReference>
<protein>
    <recommendedName>
        <fullName evidence="8">RING-CH-type domain-containing protein</fullName>
    </recommendedName>
</protein>
<evidence type="ECO:0000256" key="6">
    <source>
        <dbReference type="ARBA" id="ARBA00022989"/>
    </source>
</evidence>
<evidence type="ECO:0000256" key="3">
    <source>
        <dbReference type="ARBA" id="ARBA00022723"/>
    </source>
</evidence>
<reference evidence="9" key="1">
    <citation type="submission" date="2013-12" db="EMBL/GenBank/DDBJ databases">
        <authorList>
            <person name="Genoscope - CEA"/>
        </authorList>
    </citation>
    <scope>NUCLEOTIDE SEQUENCE</scope>
    <source>
        <strain evidence="9">CBS 1993</strain>
    </source>
</reference>
<feature type="domain" description="RING-CH-type" evidence="8">
    <location>
        <begin position="3"/>
        <end position="53"/>
    </location>
</feature>
<dbReference type="GO" id="GO:0016020">
    <property type="term" value="C:membrane"/>
    <property type="evidence" value="ECO:0007669"/>
    <property type="project" value="UniProtKB-SubCell"/>
</dbReference>